<proteinExistence type="predicted"/>
<feature type="non-terminal residue" evidence="1">
    <location>
        <position position="37"/>
    </location>
</feature>
<dbReference type="Proteomes" id="UP000287033">
    <property type="component" value="Unassembled WGS sequence"/>
</dbReference>
<sequence>MGCERSQELEGERERDARRGRIVREKSCEEGGWGFER</sequence>
<protein>
    <submittedName>
        <fullName evidence="1">Uncharacterized protein</fullName>
    </submittedName>
</protein>
<evidence type="ECO:0000313" key="2">
    <source>
        <dbReference type="Proteomes" id="UP000287033"/>
    </source>
</evidence>
<keyword evidence="2" id="KW-1185">Reference proteome</keyword>
<reference evidence="1 2" key="1">
    <citation type="journal article" date="2018" name="Nat. Ecol. Evol.">
        <title>Shark genomes provide insights into elasmobranch evolution and the origin of vertebrates.</title>
        <authorList>
            <person name="Hara Y"/>
            <person name="Yamaguchi K"/>
            <person name="Onimaru K"/>
            <person name="Kadota M"/>
            <person name="Koyanagi M"/>
            <person name="Keeley SD"/>
            <person name="Tatsumi K"/>
            <person name="Tanaka K"/>
            <person name="Motone F"/>
            <person name="Kageyama Y"/>
            <person name="Nozu R"/>
            <person name="Adachi N"/>
            <person name="Nishimura O"/>
            <person name="Nakagawa R"/>
            <person name="Tanegashima C"/>
            <person name="Kiyatake I"/>
            <person name="Matsumoto R"/>
            <person name="Murakumo K"/>
            <person name="Nishida K"/>
            <person name="Terakita A"/>
            <person name="Kuratani S"/>
            <person name="Sato K"/>
            <person name="Hyodo S Kuraku.S."/>
        </authorList>
    </citation>
    <scope>NUCLEOTIDE SEQUENCE [LARGE SCALE GENOMIC DNA]</scope>
</reference>
<comment type="caution">
    <text evidence="1">The sequence shown here is derived from an EMBL/GenBank/DDBJ whole genome shotgun (WGS) entry which is preliminary data.</text>
</comment>
<organism evidence="1 2">
    <name type="scientific">Chiloscyllium punctatum</name>
    <name type="common">Brownbanded bambooshark</name>
    <name type="synonym">Hemiscyllium punctatum</name>
    <dbReference type="NCBI Taxonomy" id="137246"/>
    <lineage>
        <taxon>Eukaryota</taxon>
        <taxon>Metazoa</taxon>
        <taxon>Chordata</taxon>
        <taxon>Craniata</taxon>
        <taxon>Vertebrata</taxon>
        <taxon>Chondrichthyes</taxon>
        <taxon>Elasmobranchii</taxon>
        <taxon>Galeomorphii</taxon>
        <taxon>Galeoidea</taxon>
        <taxon>Orectolobiformes</taxon>
        <taxon>Hemiscylliidae</taxon>
        <taxon>Chiloscyllium</taxon>
    </lineage>
</organism>
<name>A0A401TW18_CHIPU</name>
<gene>
    <name evidence="1" type="ORF">chiPu_0030850</name>
</gene>
<dbReference type="EMBL" id="BEZZ01194751">
    <property type="protein sequence ID" value="GCC46851.1"/>
    <property type="molecule type" value="Genomic_DNA"/>
</dbReference>
<evidence type="ECO:0000313" key="1">
    <source>
        <dbReference type="EMBL" id="GCC46851.1"/>
    </source>
</evidence>
<accession>A0A401TW18</accession>
<dbReference type="AlphaFoldDB" id="A0A401TW18"/>